<proteinExistence type="predicted"/>
<evidence type="ECO:0000313" key="2">
    <source>
        <dbReference type="Proteomes" id="UP000033187"/>
    </source>
</evidence>
<evidence type="ECO:0000313" key="1">
    <source>
        <dbReference type="EMBL" id="CPR21918.1"/>
    </source>
</evidence>
<dbReference type="EMBL" id="LN829119">
    <property type="protein sequence ID" value="CPR21918.1"/>
    <property type="molecule type" value="Genomic_DNA"/>
</dbReference>
<name>A0A0D6JIY9_9HYPH</name>
<protein>
    <submittedName>
        <fullName evidence="1">Uncharacterized protein</fullName>
    </submittedName>
</protein>
<dbReference type="KEGG" id="fiy:BN1229_v1_3351"/>
<sequence length="60" mass="6512">MTLYASCSIFVLCGTHIGLASGLSITICIDEYVNGIGGSFKKGEERCRKAVRENSILTKR</sequence>
<reference evidence="2" key="1">
    <citation type="submission" date="2015-02" db="EMBL/GenBank/DDBJ databases">
        <authorList>
            <person name="Chooi Y.-H."/>
        </authorList>
    </citation>
    <scope>NUCLEOTIDE SEQUENCE [LARGE SCALE GENOMIC DNA]</scope>
    <source>
        <strain evidence="2">strain Y</strain>
    </source>
</reference>
<dbReference type="Proteomes" id="UP000033187">
    <property type="component" value="Chromosome 1"/>
</dbReference>
<accession>A0A0D6JIY9</accession>
<keyword evidence="2" id="KW-1185">Reference proteome</keyword>
<dbReference type="AlphaFoldDB" id="A0A0D6JIY9"/>
<gene>
    <name evidence="1" type="ORF">YBN1229_v1_3351</name>
</gene>
<organism evidence="1 2">
    <name type="scientific">Candidatus Filomicrobium marinum</name>
    <dbReference type="NCBI Taxonomy" id="1608628"/>
    <lineage>
        <taxon>Bacteria</taxon>
        <taxon>Pseudomonadati</taxon>
        <taxon>Pseudomonadota</taxon>
        <taxon>Alphaproteobacteria</taxon>
        <taxon>Hyphomicrobiales</taxon>
        <taxon>Hyphomicrobiaceae</taxon>
        <taxon>Filomicrobium</taxon>
    </lineage>
</organism>